<organism evidence="1 2">
    <name type="scientific">Ridgeia piscesae</name>
    <name type="common">Tubeworm</name>
    <dbReference type="NCBI Taxonomy" id="27915"/>
    <lineage>
        <taxon>Eukaryota</taxon>
        <taxon>Metazoa</taxon>
        <taxon>Spiralia</taxon>
        <taxon>Lophotrochozoa</taxon>
        <taxon>Annelida</taxon>
        <taxon>Polychaeta</taxon>
        <taxon>Sedentaria</taxon>
        <taxon>Canalipalpata</taxon>
        <taxon>Sabellida</taxon>
        <taxon>Siboglinidae</taxon>
        <taxon>Ridgeia</taxon>
    </lineage>
</organism>
<dbReference type="EMBL" id="JAODUO010000183">
    <property type="protein sequence ID" value="KAK2186943.1"/>
    <property type="molecule type" value="Genomic_DNA"/>
</dbReference>
<dbReference type="Proteomes" id="UP001209878">
    <property type="component" value="Unassembled WGS sequence"/>
</dbReference>
<protein>
    <submittedName>
        <fullName evidence="1">Uncharacterized protein</fullName>
    </submittedName>
</protein>
<comment type="caution">
    <text evidence="1">The sequence shown here is derived from an EMBL/GenBank/DDBJ whole genome shotgun (WGS) entry which is preliminary data.</text>
</comment>
<dbReference type="AlphaFoldDB" id="A0AAD9P2H6"/>
<gene>
    <name evidence="1" type="ORF">NP493_184g00016</name>
</gene>
<keyword evidence="2" id="KW-1185">Reference proteome</keyword>
<accession>A0AAD9P2H6</accession>
<sequence>MRNAILASFDHCSSTDEKPQHDRCPVGARSWCYYQKALATGHEPGPHRTNVDTPLAADVAELVKEVYTRLAHVDLLKRCTLGKTQNANESLHSVVWSKCPKTTFVSLKRVVSATCSAVSQFNAGIKVTMTNLCEVMQVPPGAHLLASAEKADRRRLQQARRQTLAASKEARQARLVARTRAAAATSTDYAAGEF</sequence>
<proteinExistence type="predicted"/>
<evidence type="ECO:0000313" key="1">
    <source>
        <dbReference type="EMBL" id="KAK2186943.1"/>
    </source>
</evidence>
<reference evidence="1" key="1">
    <citation type="journal article" date="2023" name="Mol. Biol. Evol.">
        <title>Third-Generation Sequencing Reveals the Adaptive Role of the Epigenome in Three Deep-Sea Polychaetes.</title>
        <authorList>
            <person name="Perez M."/>
            <person name="Aroh O."/>
            <person name="Sun Y."/>
            <person name="Lan Y."/>
            <person name="Juniper S.K."/>
            <person name="Young C.R."/>
            <person name="Angers B."/>
            <person name="Qian P.Y."/>
        </authorList>
    </citation>
    <scope>NUCLEOTIDE SEQUENCE</scope>
    <source>
        <strain evidence="1">R07B-5</strain>
    </source>
</reference>
<name>A0AAD9P2H6_RIDPI</name>
<evidence type="ECO:0000313" key="2">
    <source>
        <dbReference type="Proteomes" id="UP001209878"/>
    </source>
</evidence>